<dbReference type="PANTHER" id="PTHR22600">
    <property type="entry name" value="BETA-HEXOSAMINIDASE"/>
    <property type="match status" value="1"/>
</dbReference>
<dbReference type="Pfam" id="PF13290">
    <property type="entry name" value="CHB_HEX_C_1"/>
    <property type="match status" value="1"/>
</dbReference>
<evidence type="ECO:0000256" key="5">
    <source>
        <dbReference type="ARBA" id="ARBA00023295"/>
    </source>
</evidence>
<dbReference type="InterPro" id="IPR025705">
    <property type="entry name" value="Beta_hexosaminidase_sua/sub"/>
</dbReference>
<dbReference type="Gene3D" id="3.30.379.10">
    <property type="entry name" value="Chitobiase/beta-hexosaminidase domain 2-like"/>
    <property type="match status" value="1"/>
</dbReference>
<dbReference type="EC" id="3.2.1.52" evidence="3"/>
<dbReference type="Gene3D" id="3.20.20.80">
    <property type="entry name" value="Glycosidases"/>
    <property type="match status" value="1"/>
</dbReference>
<keyword evidence="4" id="KW-0378">Hydrolase</keyword>
<gene>
    <name evidence="11" type="ORF">GCM10009105_24550</name>
</gene>
<evidence type="ECO:0000259" key="8">
    <source>
        <dbReference type="Pfam" id="PF00728"/>
    </source>
</evidence>
<sequence length="793" mass="86883">MSPIRNSSAFQAAGPRTTFVRAAFTLLVPLILVACTTTPTRTPDHPALSLIPQPARIEPRPGTFHLRQGAPLIVASHNAEAAAIARRFADLLASTRGIHLDVRPFGDGDGDVRDAIVFSLDANDTLAPAGEGYELLVDTQHMRINAREAHGLFYGGVTLWQLLTQETTPVASIDVPALRIVDEPRLAWRGAMLDSSRHFQPPEFVKRFIDQLALLKLNTFHWHLTDDQGWRIEIRRYPRLTEVGAWRRPAGAAGTDANGQPVRYGGFYTQDQIRDIVRYAAERNITIVPEIDMPGHMQAAIAAYPELGSIGDKPVVSPDWGVHSYLLNTDDATFTFMQNVLDEIMQLFPGAYIHVGGDEAIKDQWKASPRVQARMHELGIADEDHLQGWFIARLQKYLAAHGRKLIGWDETLEGGLPPDATVMSWRGAQGGIDAARAGHDVVMAPSPDLYLDHLQSDAADEPSGRPDLRTLADIYAFQPAPASMDAAATKHVLGAQANLWTEHMRTTAMVEHAAFPRLAALAEALWSPPPGHDWPGFVARLVPQMERWRALGIAAADSAFEVRFAEDHDREHGRMRITLSNQVALPIRYITDGREPTATSPLYREALQLPVPAALRAATFLGDHRVGAVQARDYTPDSLLRRSSDALKQCSGKLTLRLEHDAPASGPRAFFDVDLFDPCWIYERAPLDGIDAIAVAVGRLPYNFQLAHDTENIVPRPAPASAHGELLVKLDSCAGATIATLPLDPALANPAVTTLHARLPPHTGAHDLCLVFSGRGHDPLWAIDSVQLVPASR</sequence>
<dbReference type="InterPro" id="IPR017853">
    <property type="entry name" value="GH"/>
</dbReference>
<dbReference type="Pfam" id="PF00728">
    <property type="entry name" value="Glyco_hydro_20"/>
    <property type="match status" value="1"/>
</dbReference>
<accession>A0ABN1IMJ3</accession>
<dbReference type="PRINTS" id="PR00738">
    <property type="entry name" value="GLHYDRLASE20"/>
</dbReference>
<evidence type="ECO:0000259" key="10">
    <source>
        <dbReference type="Pfam" id="PF13290"/>
    </source>
</evidence>
<dbReference type="CDD" id="cd06563">
    <property type="entry name" value="GH20_chitobiase-like"/>
    <property type="match status" value="1"/>
</dbReference>
<protein>
    <recommendedName>
        <fullName evidence="3">beta-N-acetylhexosaminidase</fullName>
        <ecNumber evidence="3">3.2.1.52</ecNumber>
    </recommendedName>
    <alternativeName>
        <fullName evidence="6">Beta-N-acetylhexosaminidase</fullName>
    </alternativeName>
    <alternativeName>
        <fullName evidence="7">N-acetyl-beta-glucosaminidase</fullName>
    </alternativeName>
</protein>
<evidence type="ECO:0000256" key="1">
    <source>
        <dbReference type="ARBA" id="ARBA00001231"/>
    </source>
</evidence>
<dbReference type="Gene3D" id="2.60.120.260">
    <property type="entry name" value="Galactose-binding domain-like"/>
    <property type="match status" value="1"/>
</dbReference>
<evidence type="ECO:0000256" key="3">
    <source>
        <dbReference type="ARBA" id="ARBA00012663"/>
    </source>
</evidence>
<dbReference type="InterPro" id="IPR015882">
    <property type="entry name" value="HEX_bac_N"/>
</dbReference>
<evidence type="ECO:0000313" key="12">
    <source>
        <dbReference type="Proteomes" id="UP001501523"/>
    </source>
</evidence>
<dbReference type="InterPro" id="IPR015883">
    <property type="entry name" value="Glyco_hydro_20_cat"/>
</dbReference>
<dbReference type="InterPro" id="IPR059177">
    <property type="entry name" value="GH29D-like_dom"/>
</dbReference>
<comment type="similarity">
    <text evidence="2">Belongs to the glycosyl hydrolase 20 family.</text>
</comment>
<feature type="domain" description="Glycoside hydrolase family 20 catalytic" evidence="8">
    <location>
        <begin position="187"/>
        <end position="528"/>
    </location>
</feature>
<feature type="domain" description="GH29D-like beta-sandwich" evidence="10">
    <location>
        <begin position="577"/>
        <end position="622"/>
    </location>
</feature>
<comment type="caution">
    <text evidence="11">The sequence shown here is derived from an EMBL/GenBank/DDBJ whole genome shotgun (WGS) entry which is preliminary data.</text>
</comment>
<dbReference type="RefSeq" id="WP_343791515.1">
    <property type="nucleotide sequence ID" value="NZ_BAAAEU010000015.1"/>
</dbReference>
<dbReference type="Pfam" id="PF02838">
    <property type="entry name" value="Glyco_hydro_20b"/>
    <property type="match status" value="1"/>
</dbReference>
<comment type="catalytic activity">
    <reaction evidence="1">
        <text>Hydrolysis of terminal non-reducing N-acetyl-D-hexosamine residues in N-acetyl-beta-D-hexosaminides.</text>
        <dbReference type="EC" id="3.2.1.52"/>
    </reaction>
</comment>
<evidence type="ECO:0000313" key="11">
    <source>
        <dbReference type="EMBL" id="GAA0717491.1"/>
    </source>
</evidence>
<name>A0ABN1IMJ3_9GAMM</name>
<dbReference type="InterPro" id="IPR029018">
    <property type="entry name" value="Hex-like_dom2"/>
</dbReference>
<reference evidence="11 12" key="1">
    <citation type="journal article" date="2019" name="Int. J. Syst. Evol. Microbiol.">
        <title>The Global Catalogue of Microorganisms (GCM) 10K type strain sequencing project: providing services to taxonomists for standard genome sequencing and annotation.</title>
        <authorList>
            <consortium name="The Broad Institute Genomics Platform"/>
            <consortium name="The Broad Institute Genome Sequencing Center for Infectious Disease"/>
            <person name="Wu L."/>
            <person name="Ma J."/>
        </authorList>
    </citation>
    <scope>NUCLEOTIDE SEQUENCE [LARGE SCALE GENOMIC DNA]</scope>
    <source>
        <strain evidence="11 12">JCM 15421</strain>
    </source>
</reference>
<dbReference type="Proteomes" id="UP001501523">
    <property type="component" value="Unassembled WGS sequence"/>
</dbReference>
<evidence type="ECO:0000256" key="6">
    <source>
        <dbReference type="ARBA" id="ARBA00030512"/>
    </source>
</evidence>
<keyword evidence="12" id="KW-1185">Reference proteome</keyword>
<organism evidence="11 12">
    <name type="scientific">Dokdonella soli</name>
    <dbReference type="NCBI Taxonomy" id="529810"/>
    <lineage>
        <taxon>Bacteria</taxon>
        <taxon>Pseudomonadati</taxon>
        <taxon>Pseudomonadota</taxon>
        <taxon>Gammaproteobacteria</taxon>
        <taxon>Lysobacterales</taxon>
        <taxon>Rhodanobacteraceae</taxon>
        <taxon>Dokdonella</taxon>
    </lineage>
</organism>
<evidence type="ECO:0000256" key="4">
    <source>
        <dbReference type="ARBA" id="ARBA00022801"/>
    </source>
</evidence>
<dbReference type="SUPFAM" id="SSF51445">
    <property type="entry name" value="(Trans)glycosidases"/>
    <property type="match status" value="1"/>
</dbReference>
<dbReference type="EMBL" id="BAAAEU010000015">
    <property type="protein sequence ID" value="GAA0717491.1"/>
    <property type="molecule type" value="Genomic_DNA"/>
</dbReference>
<evidence type="ECO:0000256" key="7">
    <source>
        <dbReference type="ARBA" id="ARBA00033000"/>
    </source>
</evidence>
<keyword evidence="5" id="KW-0326">Glycosidase</keyword>
<dbReference type="PANTHER" id="PTHR22600:SF57">
    <property type="entry name" value="BETA-N-ACETYLHEXOSAMINIDASE"/>
    <property type="match status" value="1"/>
</dbReference>
<feature type="domain" description="Beta-hexosaminidase bacterial type N-terminal" evidence="9">
    <location>
        <begin position="49"/>
        <end position="182"/>
    </location>
</feature>
<proteinExistence type="inferred from homology"/>
<dbReference type="SUPFAM" id="SSF55545">
    <property type="entry name" value="beta-N-acetylhexosaminidase-like domain"/>
    <property type="match status" value="1"/>
</dbReference>
<dbReference type="PROSITE" id="PS51257">
    <property type="entry name" value="PROKAR_LIPOPROTEIN"/>
    <property type="match status" value="1"/>
</dbReference>
<evidence type="ECO:0000256" key="2">
    <source>
        <dbReference type="ARBA" id="ARBA00006285"/>
    </source>
</evidence>
<evidence type="ECO:0000259" key="9">
    <source>
        <dbReference type="Pfam" id="PF02838"/>
    </source>
</evidence>